<name>B1IBQ5_STRPI</name>
<gene>
    <name evidence="1" type="ordered locus">SPH_1212</name>
</gene>
<accession>B1IBQ5</accession>
<protein>
    <submittedName>
        <fullName evidence="1">Uncharacterized protein</fullName>
    </submittedName>
</protein>
<dbReference type="AlphaFoldDB" id="B1IBQ5"/>
<dbReference type="HOGENOM" id="CLU_3066760_0_0_9"/>
<proteinExistence type="predicted"/>
<reference evidence="2" key="1">
    <citation type="journal article" date="2010" name="Genome Biol.">
        <title>Structure and dynamics of the pan-genome of Streptococcus pneumoniae and closely related species.</title>
        <authorList>
            <person name="Donati C."/>
            <person name="Hiller N.L."/>
            <person name="Tettelin H."/>
            <person name="Muzzi A."/>
            <person name="Croucher N.J."/>
            <person name="Angiuoli S.V."/>
            <person name="Oggioni M."/>
            <person name="Dunning Hotopp J.C."/>
            <person name="Hu F.Z."/>
            <person name="Riley D.R."/>
            <person name="Covacci A."/>
            <person name="Mitchell T.J."/>
            <person name="Bentley S.D."/>
            <person name="Kilian M."/>
            <person name="Ehrlich G.D."/>
            <person name="Rappuoli R."/>
            <person name="Moxon E.R."/>
            <person name="Masignani V."/>
        </authorList>
    </citation>
    <scope>NUCLEOTIDE SEQUENCE [LARGE SCALE GENOMIC DNA]</scope>
    <source>
        <strain evidence="2">Hungary19A-6</strain>
    </source>
</reference>
<dbReference type="KEGG" id="spv:SPH_1212"/>
<sequence>MVKNPFIEIERIERTWLTAHLYRKFDKYFHETRPPIKVFEHLIGGLFIMKTFT</sequence>
<dbReference type="EMBL" id="CP000936">
    <property type="protein sequence ID" value="ACA35837.1"/>
    <property type="molecule type" value="Genomic_DNA"/>
</dbReference>
<dbReference type="Proteomes" id="UP000002163">
    <property type="component" value="Chromosome"/>
</dbReference>
<evidence type="ECO:0000313" key="1">
    <source>
        <dbReference type="EMBL" id="ACA35837.1"/>
    </source>
</evidence>
<organism evidence="1 2">
    <name type="scientific">Streptococcus pneumoniae (strain Hungary19A-6)</name>
    <dbReference type="NCBI Taxonomy" id="487214"/>
    <lineage>
        <taxon>Bacteria</taxon>
        <taxon>Bacillati</taxon>
        <taxon>Bacillota</taxon>
        <taxon>Bacilli</taxon>
        <taxon>Lactobacillales</taxon>
        <taxon>Streptococcaceae</taxon>
        <taxon>Streptococcus</taxon>
    </lineage>
</organism>
<evidence type="ECO:0000313" key="2">
    <source>
        <dbReference type="Proteomes" id="UP000002163"/>
    </source>
</evidence>